<accession>A0A067R239</accession>
<reference evidence="2 3" key="1">
    <citation type="journal article" date="2014" name="Nat. Commun.">
        <title>Molecular traces of alternative social organization in a termite genome.</title>
        <authorList>
            <person name="Terrapon N."/>
            <person name="Li C."/>
            <person name="Robertson H.M."/>
            <person name="Ji L."/>
            <person name="Meng X."/>
            <person name="Booth W."/>
            <person name="Chen Z."/>
            <person name="Childers C.P."/>
            <person name="Glastad K.M."/>
            <person name="Gokhale K."/>
            <person name="Gowin J."/>
            <person name="Gronenberg W."/>
            <person name="Hermansen R.A."/>
            <person name="Hu H."/>
            <person name="Hunt B.G."/>
            <person name="Huylmans A.K."/>
            <person name="Khalil S.M."/>
            <person name="Mitchell R.D."/>
            <person name="Munoz-Torres M.C."/>
            <person name="Mustard J.A."/>
            <person name="Pan H."/>
            <person name="Reese J.T."/>
            <person name="Scharf M.E."/>
            <person name="Sun F."/>
            <person name="Vogel H."/>
            <person name="Xiao J."/>
            <person name="Yang W."/>
            <person name="Yang Z."/>
            <person name="Yang Z."/>
            <person name="Zhou J."/>
            <person name="Zhu J."/>
            <person name="Brent C.S."/>
            <person name="Elsik C.G."/>
            <person name="Goodisman M.A."/>
            <person name="Liberles D.A."/>
            <person name="Roe R.M."/>
            <person name="Vargo E.L."/>
            <person name="Vilcinskas A."/>
            <person name="Wang J."/>
            <person name="Bornberg-Bauer E."/>
            <person name="Korb J."/>
            <person name="Zhang G."/>
            <person name="Liebig J."/>
        </authorList>
    </citation>
    <scope>NUCLEOTIDE SEQUENCE [LARGE SCALE GENOMIC DNA]</scope>
    <source>
        <tissue evidence="2">Whole organism</tissue>
    </source>
</reference>
<dbReference type="EMBL" id="KK852980">
    <property type="protein sequence ID" value="KDR12962.1"/>
    <property type="molecule type" value="Genomic_DNA"/>
</dbReference>
<evidence type="ECO:0000313" key="2">
    <source>
        <dbReference type="EMBL" id="KDR12962.1"/>
    </source>
</evidence>
<keyword evidence="3" id="KW-1185">Reference proteome</keyword>
<evidence type="ECO:0000313" key="3">
    <source>
        <dbReference type="Proteomes" id="UP000027135"/>
    </source>
</evidence>
<evidence type="ECO:0000256" key="1">
    <source>
        <dbReference type="SAM" id="MobiDB-lite"/>
    </source>
</evidence>
<dbReference type="Proteomes" id="UP000027135">
    <property type="component" value="Unassembled WGS sequence"/>
</dbReference>
<dbReference type="AlphaFoldDB" id="A0A067R239"/>
<organism evidence="2 3">
    <name type="scientific">Zootermopsis nevadensis</name>
    <name type="common">Dampwood termite</name>
    <dbReference type="NCBI Taxonomy" id="136037"/>
    <lineage>
        <taxon>Eukaryota</taxon>
        <taxon>Metazoa</taxon>
        <taxon>Ecdysozoa</taxon>
        <taxon>Arthropoda</taxon>
        <taxon>Hexapoda</taxon>
        <taxon>Insecta</taxon>
        <taxon>Pterygota</taxon>
        <taxon>Neoptera</taxon>
        <taxon>Polyneoptera</taxon>
        <taxon>Dictyoptera</taxon>
        <taxon>Blattodea</taxon>
        <taxon>Blattoidea</taxon>
        <taxon>Termitoidae</taxon>
        <taxon>Termopsidae</taxon>
        <taxon>Zootermopsis</taxon>
    </lineage>
</organism>
<sequence>MRSRNSRRFSAPATGPYPKPEDEMGDARNQDGREEKCIQDSDEHN</sequence>
<feature type="compositionally biased region" description="Basic and acidic residues" evidence="1">
    <location>
        <begin position="19"/>
        <end position="45"/>
    </location>
</feature>
<proteinExistence type="predicted"/>
<gene>
    <name evidence="2" type="ORF">L798_13167</name>
</gene>
<name>A0A067R239_ZOONE</name>
<dbReference type="InParanoid" id="A0A067R239"/>
<protein>
    <submittedName>
        <fullName evidence="2">Uncharacterized protein</fullName>
    </submittedName>
</protein>
<feature type="region of interest" description="Disordered" evidence="1">
    <location>
        <begin position="1"/>
        <end position="45"/>
    </location>
</feature>